<feature type="compositionally biased region" description="Low complexity" evidence="1">
    <location>
        <begin position="232"/>
        <end position="242"/>
    </location>
</feature>
<feature type="transmembrane region" description="Helical" evidence="2">
    <location>
        <begin position="547"/>
        <end position="572"/>
    </location>
</feature>
<keyword evidence="4" id="KW-1185">Reference proteome</keyword>
<feature type="transmembrane region" description="Helical" evidence="2">
    <location>
        <begin position="183"/>
        <end position="206"/>
    </location>
</feature>
<evidence type="ECO:0000256" key="2">
    <source>
        <dbReference type="SAM" id="Phobius"/>
    </source>
</evidence>
<feature type="transmembrane region" description="Helical" evidence="2">
    <location>
        <begin position="151"/>
        <end position="171"/>
    </location>
</feature>
<dbReference type="AlphaFoldDB" id="A0A316VWT0"/>
<dbReference type="InterPro" id="IPR026749">
    <property type="entry name" value="Tmem135"/>
</dbReference>
<feature type="region of interest" description="Disordered" evidence="1">
    <location>
        <begin position="1"/>
        <end position="94"/>
    </location>
</feature>
<feature type="region of interest" description="Disordered" evidence="1">
    <location>
        <begin position="221"/>
        <end position="269"/>
    </location>
</feature>
<organism evidence="3 4">
    <name type="scientific">Ceraceosorus guamensis</name>
    <dbReference type="NCBI Taxonomy" id="1522189"/>
    <lineage>
        <taxon>Eukaryota</taxon>
        <taxon>Fungi</taxon>
        <taxon>Dikarya</taxon>
        <taxon>Basidiomycota</taxon>
        <taxon>Ustilaginomycotina</taxon>
        <taxon>Exobasidiomycetes</taxon>
        <taxon>Ceraceosorales</taxon>
        <taxon>Ceraceosoraceae</taxon>
        <taxon>Ceraceosorus</taxon>
    </lineage>
</organism>
<dbReference type="EMBL" id="KZ819385">
    <property type="protein sequence ID" value="PWN41930.1"/>
    <property type="molecule type" value="Genomic_DNA"/>
</dbReference>
<reference evidence="3 4" key="1">
    <citation type="journal article" date="2018" name="Mol. Biol. Evol.">
        <title>Broad Genomic Sampling Reveals a Smut Pathogenic Ancestry of the Fungal Clade Ustilaginomycotina.</title>
        <authorList>
            <person name="Kijpornyongpan T."/>
            <person name="Mondo S.J."/>
            <person name="Barry K."/>
            <person name="Sandor L."/>
            <person name="Lee J."/>
            <person name="Lipzen A."/>
            <person name="Pangilinan J."/>
            <person name="LaButti K."/>
            <person name="Hainaut M."/>
            <person name="Henrissat B."/>
            <person name="Grigoriev I.V."/>
            <person name="Spatafora J.W."/>
            <person name="Aime M.C."/>
        </authorList>
    </citation>
    <scope>NUCLEOTIDE SEQUENCE [LARGE SCALE GENOMIC DNA]</scope>
    <source>
        <strain evidence="3 4">MCA 4658</strain>
    </source>
</reference>
<dbReference type="PANTHER" id="PTHR12459">
    <property type="entry name" value="TRANSMEMBRANE PROTEIN 135-RELATED"/>
    <property type="match status" value="1"/>
</dbReference>
<proteinExistence type="predicted"/>
<dbReference type="GeneID" id="37032280"/>
<keyword evidence="2" id="KW-0472">Membrane</keyword>
<feature type="compositionally biased region" description="Acidic residues" evidence="1">
    <location>
        <begin position="72"/>
        <end position="82"/>
    </location>
</feature>
<evidence type="ECO:0000313" key="4">
    <source>
        <dbReference type="Proteomes" id="UP000245783"/>
    </source>
</evidence>
<dbReference type="STRING" id="1522189.A0A316VWT0"/>
<feature type="transmembrane region" description="Helical" evidence="2">
    <location>
        <begin position="512"/>
        <end position="535"/>
    </location>
</feature>
<feature type="transmembrane region" description="Helical" evidence="2">
    <location>
        <begin position="279"/>
        <end position="296"/>
    </location>
</feature>
<protein>
    <recommendedName>
        <fullName evidence="5">Transmembrane protein 135 N-terminal domain-containing protein</fullName>
    </recommendedName>
</protein>
<dbReference type="Proteomes" id="UP000245783">
    <property type="component" value="Unassembled WGS sequence"/>
</dbReference>
<sequence length="647" mass="71952">MGSNGEDSQSPNRKAQTGDATDKPSTPSRNPGGVNYSASTGSLLTPPSKSLTTGRRPDPGLRLGGFTQLDTDIPDSDSDEEGQERWKSGPTTPSIAETAAQLRRSLSVHGLHELAQNPAQIRHKLWRPADDPAHVPHDYERVIVHSFRGGLRAWLFAFGCRGTVMLLFALVKAFRTKKWKTNPLVLAFFGPTNVRFASVFGLWTLIYKAVHNGLRLVTPMPERVPRRKRSASGDGTASGSATPRSGYSELEGKTGEERAKLKNNQKKRAFMRDPRSKVWHAYVAGALSGLAILAEAPGNRIGLAQQLVVRGLEGTYNVAHGKGLITIPYGSVLAFGLACGQIMYAWIDAPDSLPRSYVKWITEASKVTPICLKVHRDHEDVVTNDCFELFPGGKFPDLIKMPNGKMRYPNLPATKANRRGMTGKNVAKVVAWKERTDKGKLDPFVPCCLVHPWEDSHWWSPVDRFVEVTRWILPVYATLHFVPAIFLRMGAFRKDPWRILSRAAFGSLRSSSFLGVFVIIFQTFFCGCHSILSWLDKFPSIRDRVPGWFIHALTKGEMHWFAGFLTCFSLFIEHSKRRTELAMYVLPKGAESAWSVARKRSWVPFVPGGDLLLTSAGMSLVMGTYAQSPEHLSGIVRRVVYQFVGHN</sequence>
<gene>
    <name evidence="3" type="ORF">IE81DRAFT_147837</name>
</gene>
<keyword evidence="2" id="KW-0812">Transmembrane</keyword>
<feature type="transmembrane region" description="Helical" evidence="2">
    <location>
        <begin position="327"/>
        <end position="347"/>
    </location>
</feature>
<accession>A0A316VWT0</accession>
<feature type="compositionally biased region" description="Basic and acidic residues" evidence="1">
    <location>
        <begin position="250"/>
        <end position="260"/>
    </location>
</feature>
<dbReference type="OrthoDB" id="291792at2759"/>
<evidence type="ECO:0008006" key="5">
    <source>
        <dbReference type="Google" id="ProtNLM"/>
    </source>
</evidence>
<keyword evidence="2" id="KW-1133">Transmembrane helix</keyword>
<dbReference type="InParanoid" id="A0A316VWT0"/>
<dbReference type="PANTHER" id="PTHR12459:SF6">
    <property type="entry name" value="GB|AAD46013.1"/>
    <property type="match status" value="1"/>
</dbReference>
<feature type="transmembrane region" description="Helical" evidence="2">
    <location>
        <begin position="471"/>
        <end position="491"/>
    </location>
</feature>
<dbReference type="RefSeq" id="XP_025369090.1">
    <property type="nucleotide sequence ID" value="XM_025510410.1"/>
</dbReference>
<evidence type="ECO:0000313" key="3">
    <source>
        <dbReference type="EMBL" id="PWN41930.1"/>
    </source>
</evidence>
<evidence type="ECO:0000256" key="1">
    <source>
        <dbReference type="SAM" id="MobiDB-lite"/>
    </source>
</evidence>
<name>A0A316VWT0_9BASI</name>
<feature type="compositionally biased region" description="Polar residues" evidence="1">
    <location>
        <begin position="1"/>
        <end position="29"/>
    </location>
</feature>
<feature type="compositionally biased region" description="Polar residues" evidence="1">
    <location>
        <begin position="36"/>
        <end position="53"/>
    </location>
</feature>